<dbReference type="InterPro" id="IPR027417">
    <property type="entry name" value="P-loop_NTPase"/>
</dbReference>
<dbReference type="Pfam" id="PF13555">
    <property type="entry name" value="AAA_29"/>
    <property type="match status" value="1"/>
</dbReference>
<feature type="coiled-coil region" evidence="1">
    <location>
        <begin position="632"/>
        <end position="666"/>
    </location>
</feature>
<evidence type="ECO:0000313" key="2">
    <source>
        <dbReference type="EMBL" id="OBX07196.1"/>
    </source>
</evidence>
<proteinExistence type="predicted"/>
<keyword evidence="2" id="KW-0540">Nuclease</keyword>
<dbReference type="RefSeq" id="WP_066113669.1">
    <property type="nucleotide sequence ID" value="NZ_JTJT01000064.1"/>
</dbReference>
<keyword evidence="2" id="KW-0378">Hydrolase</keyword>
<evidence type="ECO:0000256" key="1">
    <source>
        <dbReference type="SAM" id="Coils"/>
    </source>
</evidence>
<dbReference type="EMBL" id="JTJU01000075">
    <property type="protein sequence ID" value="OBX07196.1"/>
    <property type="molecule type" value="Genomic_DNA"/>
</dbReference>
<feature type="coiled-coil region" evidence="1">
    <location>
        <begin position="412"/>
        <end position="452"/>
    </location>
</feature>
<name>A0AB36DZX2_9PAST</name>
<organism evidence="2 3">
    <name type="scientific">Gallibacterium salpingitidis</name>
    <dbReference type="NCBI Taxonomy" id="505341"/>
    <lineage>
        <taxon>Bacteria</taxon>
        <taxon>Pseudomonadati</taxon>
        <taxon>Pseudomonadota</taxon>
        <taxon>Gammaproteobacteria</taxon>
        <taxon>Pasteurellales</taxon>
        <taxon>Pasteurellaceae</taxon>
        <taxon>Gallibacterium</taxon>
    </lineage>
</organism>
<dbReference type="Gene3D" id="3.40.1140.10">
    <property type="match status" value="1"/>
</dbReference>
<keyword evidence="2" id="KW-0269">Exonuclease</keyword>
<feature type="coiled-coil region" evidence="1">
    <location>
        <begin position="329"/>
        <end position="378"/>
    </location>
</feature>
<sequence>MNNQAGLELEFLDDNQLAGFRLMRLEIFNWGTFHQKIWTLELNGKNGLLTGDIGSGKSTVVDAITTLLVPAHRIAYNKAAGAENKERHLRSYVLGYYKSERDSETGIIKPTALRDERHYSVILGIFYNEGYDQYISLAQVFWLKEQKTQPDRFYIGAEKMLSIAEHFIDFGTEISNLRKRFRQANIDTFDSFSSYSAWFRRRFGIQNEQALELFHQTVSMKSVGNLTDFVRSHMLEAFEETKQRIANLLSHFDDLDRAYQAVLKAEEQVAMLTPIVNHCLEYQSIEQEIESLYHYLENLSPYFSTFKLALLKQALQSVMQEWQLVQEKIAQIQTKQEQQQQQLQQIKWDIQQNGGNRLAEIERQIKEQEKLKTECHQKAVRYEQYITALNETVVTNSADFIAQKARLLIKKEELQQQDIDNLNAEVESLADIRQTTTELANIKQEIYSLKQRESNISHQQIEIRRTLCKALNLPEAELPFIGELLQLKETEKDWEGAAERLLHNFALSLIVPEKYYVQVGQWVNQQHLKGRLVYYLVKQNQVMRNNEIQPSSLLHKLMIKPQTPYFQWLENELYKRFDYVACDSMVQFQREERAISLRGQIKDKSGRHEKDDRYALEDRSRYILGWSNKDKITALNLHAQQLERQLNALKATADKCKSARSKLREQLELFVRLEVFSSFAEIDFATVVKDIEKLTIEYQQLSEASDQLMKLGRQQKHLEEEIKQTKTDEQQLLQQYGRLDERHQELRKQLEMVELFVEEQPFNSAYQSYFSQTLDEILAKRSLTLENCDTTETKMRNLLNRQIEQHHQMLSKKNSEITKEMTLFNNKYPLETNEFDANVASYLEYKAFLDRLNADELPKFVTQFKLLLNENTINEIANLNAQLNRERDLIKQRIAIINRSLESIDYNQGRYISLGLETNPDLEIRQFQQDLRACTEGAVTGSDDNQYSEQKFLQVKEIVDRLRGRENFTELDKRWTAKVTDVRNWFLFSATERWRTDNAEYEHYSDSGGKSGGQKEKLAYTILAASLAYQFGLEFNVTRSRSFRFVMIDEAFGRGSDESANYGLRLFKQLNLQLLIVTPLQKIHIIEPFVSSVSFVQNVGGANSKILNLTIEEHLVQKAKQVNL</sequence>
<keyword evidence="1" id="KW-0175">Coiled coil</keyword>
<comment type="caution">
    <text evidence="2">The sequence shown here is derived from an EMBL/GenBank/DDBJ whole genome shotgun (WGS) entry which is preliminary data.</text>
</comment>
<gene>
    <name evidence="2" type="ORF">QV09_11410</name>
</gene>
<evidence type="ECO:0000313" key="3">
    <source>
        <dbReference type="Proteomes" id="UP000092527"/>
    </source>
</evidence>
<dbReference type="SUPFAM" id="SSF52540">
    <property type="entry name" value="P-loop containing nucleoside triphosphate hydrolases"/>
    <property type="match status" value="1"/>
</dbReference>
<accession>A0AB36DZX2</accession>
<dbReference type="GO" id="GO:0004527">
    <property type="term" value="F:exonuclease activity"/>
    <property type="evidence" value="ECO:0007669"/>
    <property type="project" value="UniProtKB-KW"/>
</dbReference>
<dbReference type="Pfam" id="PF13558">
    <property type="entry name" value="SbcC_Walker_B"/>
    <property type="match status" value="1"/>
</dbReference>
<protein>
    <submittedName>
        <fullName evidence="2">ATP-dependent exonuclease SbcCD, C subunit-like protein</fullName>
    </submittedName>
</protein>
<dbReference type="Proteomes" id="UP000092527">
    <property type="component" value="Unassembled WGS sequence"/>
</dbReference>
<dbReference type="AlphaFoldDB" id="A0AB36DZX2"/>
<reference evidence="2 3" key="1">
    <citation type="submission" date="2014-11" db="EMBL/GenBank/DDBJ databases">
        <title>Pan-genome of Gallibacterium spp.</title>
        <authorList>
            <person name="Kudirkiene E."/>
            <person name="Bojesen A.M."/>
        </authorList>
    </citation>
    <scope>NUCLEOTIDE SEQUENCE [LARGE SCALE GENOMIC DNA]</scope>
    <source>
        <strain evidence="2 3">18469/18</strain>
    </source>
</reference>
<feature type="coiled-coil region" evidence="1">
    <location>
        <begin position="691"/>
        <end position="749"/>
    </location>
</feature>